<organism evidence="2 3">
    <name type="scientific">Ottowia testudinis</name>
    <dbReference type="NCBI Taxonomy" id="2816950"/>
    <lineage>
        <taxon>Bacteria</taxon>
        <taxon>Pseudomonadati</taxon>
        <taxon>Pseudomonadota</taxon>
        <taxon>Betaproteobacteria</taxon>
        <taxon>Burkholderiales</taxon>
        <taxon>Comamonadaceae</taxon>
        <taxon>Ottowia</taxon>
    </lineage>
</organism>
<keyword evidence="1" id="KW-1133">Transmembrane helix</keyword>
<sequence length="222" mass="23895">MTTKIKNIAPPTFKHQRGISLLTSVMILLVVTMLALTMYHGLGMKEMIAGNALDKQRSFQAAQSTLEYAEWWLGDQIKTKQAAPVSVKCSTLDDNKKTPDLLKETPDTPLVCKDGLIDPAKAGAEWSIRNKYNPPTMVVESGGGLVSSGDLKDKDTNYAKNGAFYIQELDGVYANHYRVTAVASGGRDNSMTVVESIYEYYDAASGGAGKAGGGSGVVNSQY</sequence>
<gene>
    <name evidence="2" type="ORF">J1M35_05040</name>
</gene>
<protein>
    <recommendedName>
        <fullName evidence="4">Type IV pilus assembly protein PilX</fullName>
    </recommendedName>
</protein>
<feature type="transmembrane region" description="Helical" evidence="1">
    <location>
        <begin position="21"/>
        <end position="42"/>
    </location>
</feature>
<keyword evidence="3" id="KW-1185">Reference proteome</keyword>
<evidence type="ECO:0000313" key="3">
    <source>
        <dbReference type="Proteomes" id="UP000663903"/>
    </source>
</evidence>
<keyword evidence="1" id="KW-0812">Transmembrane</keyword>
<proteinExistence type="predicted"/>
<evidence type="ECO:0008006" key="4">
    <source>
        <dbReference type="Google" id="ProtNLM"/>
    </source>
</evidence>
<keyword evidence="1" id="KW-0472">Membrane</keyword>
<dbReference type="EMBL" id="CP071796">
    <property type="protein sequence ID" value="QTD46269.1"/>
    <property type="molecule type" value="Genomic_DNA"/>
</dbReference>
<evidence type="ECO:0000256" key="1">
    <source>
        <dbReference type="SAM" id="Phobius"/>
    </source>
</evidence>
<evidence type="ECO:0000313" key="2">
    <source>
        <dbReference type="EMBL" id="QTD46269.1"/>
    </source>
</evidence>
<reference evidence="2" key="1">
    <citation type="submission" date="2021-03" db="EMBL/GenBank/DDBJ databases">
        <title>Ottowia sp. 27C isolated from the cloaca of a Giant Asian pond turtle (Heosemys grandis).</title>
        <authorList>
            <person name="Spergser J."/>
            <person name="Busse H.-J."/>
        </authorList>
    </citation>
    <scope>NUCLEOTIDE SEQUENCE</scope>
    <source>
        <strain evidence="2">27C</strain>
    </source>
</reference>
<dbReference type="AlphaFoldDB" id="A0A975CIM4"/>
<dbReference type="RefSeq" id="WP_208010168.1">
    <property type="nucleotide sequence ID" value="NZ_CP071796.1"/>
</dbReference>
<name>A0A975CIM4_9BURK</name>
<accession>A0A975CIM4</accession>
<dbReference type="KEGG" id="otd:J1M35_05040"/>
<dbReference type="Proteomes" id="UP000663903">
    <property type="component" value="Chromosome"/>
</dbReference>